<gene>
    <name evidence="1" type="primary">FAA2_6</name>
    <name evidence="1" type="ORF">DSO57_1022068</name>
</gene>
<keyword evidence="2" id="KW-1185">Reference proteome</keyword>
<evidence type="ECO:0000313" key="1">
    <source>
        <dbReference type="EMBL" id="KAJ9053665.1"/>
    </source>
</evidence>
<evidence type="ECO:0000313" key="2">
    <source>
        <dbReference type="Proteomes" id="UP001165960"/>
    </source>
</evidence>
<sequence length="692" mass="76666">MPARNELSLKKKINLEKQCVEVPNTRREGQTGIYRNAPYADALVGLDSTAPNTLYQLMEEAVNECPDNPFLGTRQRNDKGKLGEYVWQTYAQVNTKIRQVASGLKYLAKEISLGKDRQWSLGIFSVNRAEWNISDMAATFQSLVTVALFDTYGQDALEYVIEHAEIPVIVASQTQIHRLLLAAPRLSHLKVIISMDPISSRAEPGTSDHLLRTWAASSNIRLMDFDELKDLGIKNPSEPTPPSPEDIYTICYTSGTTGNPKGAICTHLNYAVAVRSVALSLGIGRDELTVNISYLPAAHCFERATFYVAIYLRGQVGYYSGSIVGLMDDVKALKPTIMSSVPRLLNRMYDRISQQMFQGEGLGSSLFRVALKSKMDVYRSGGGTSHAFWDAFIFSKVRAEFGGRLVKLISGSAPIDPKVLDFLRVALCCDILNGYGATETCAAISIGLPGDHKTGPVGPPVPSNEIKLVDVAEMGYTSQDKPHPRGELCARGANIFKGYFKSEELTREALDEEGWYHTGDIAKLDDRNLPVIIDRKKNLFKLSQGEYVAPEKVEGAYSAHPLVMSMFVYGDSLKPYLVGICVPDPESFPAWARTKTTAPDGLSEQKEFEALCKDPNVIRAFLEELLIQAQNVKLSGFEKVHAIYLEPIPFSVDNGLVTPTFKLKRHELTQHYKSIIDALYQETPKSARSSKL</sequence>
<dbReference type="EC" id="6.2.1.3" evidence="1"/>
<comment type="caution">
    <text evidence="1">The sequence shown here is derived from an EMBL/GenBank/DDBJ whole genome shotgun (WGS) entry which is preliminary data.</text>
</comment>
<name>A0ACC2RUL6_9FUNG</name>
<keyword evidence="1" id="KW-0436">Ligase</keyword>
<organism evidence="1 2">
    <name type="scientific">Entomophthora muscae</name>
    <dbReference type="NCBI Taxonomy" id="34485"/>
    <lineage>
        <taxon>Eukaryota</taxon>
        <taxon>Fungi</taxon>
        <taxon>Fungi incertae sedis</taxon>
        <taxon>Zoopagomycota</taxon>
        <taxon>Entomophthoromycotina</taxon>
        <taxon>Entomophthoromycetes</taxon>
        <taxon>Entomophthorales</taxon>
        <taxon>Entomophthoraceae</taxon>
        <taxon>Entomophthora</taxon>
    </lineage>
</organism>
<dbReference type="Proteomes" id="UP001165960">
    <property type="component" value="Unassembled WGS sequence"/>
</dbReference>
<proteinExistence type="predicted"/>
<reference evidence="1" key="1">
    <citation type="submission" date="2022-04" db="EMBL/GenBank/DDBJ databases">
        <title>Genome of the entomopathogenic fungus Entomophthora muscae.</title>
        <authorList>
            <person name="Elya C."/>
            <person name="Lovett B.R."/>
            <person name="Lee E."/>
            <person name="Macias A.M."/>
            <person name="Hajek A.E."/>
            <person name="De Bivort B.L."/>
            <person name="Kasson M.T."/>
            <person name="De Fine Licht H.H."/>
            <person name="Stajich J.E."/>
        </authorList>
    </citation>
    <scope>NUCLEOTIDE SEQUENCE</scope>
    <source>
        <strain evidence="1">Berkeley</strain>
    </source>
</reference>
<dbReference type="EMBL" id="QTSX02006499">
    <property type="protein sequence ID" value="KAJ9053665.1"/>
    <property type="molecule type" value="Genomic_DNA"/>
</dbReference>
<accession>A0ACC2RUL6</accession>
<protein>
    <submittedName>
        <fullName evidence="1">Medium-chain fatty acid-CoA ligase faa2</fullName>
        <ecNumber evidence="1">6.2.1.3</ecNumber>
    </submittedName>
</protein>